<dbReference type="GO" id="GO:0003676">
    <property type="term" value="F:nucleic acid binding"/>
    <property type="evidence" value="ECO:0007669"/>
    <property type="project" value="InterPro"/>
</dbReference>
<dbReference type="EMBL" id="LRQT01000014">
    <property type="protein sequence ID" value="KXA65014.1"/>
    <property type="molecule type" value="Genomic_DNA"/>
</dbReference>
<dbReference type="PANTHER" id="PTHR47618">
    <property type="entry name" value="BIFUNCTIONAL OLIGORIBONUCLEASE AND PAP PHOSPHATASE NRNA"/>
    <property type="match status" value="1"/>
</dbReference>
<dbReference type="PANTHER" id="PTHR47618:SF1">
    <property type="entry name" value="BIFUNCTIONAL OLIGORIBONUCLEASE AND PAP PHOSPHATASE NRNA"/>
    <property type="match status" value="1"/>
</dbReference>
<evidence type="ECO:0000313" key="3">
    <source>
        <dbReference type="EMBL" id="KXA65014.1"/>
    </source>
</evidence>
<dbReference type="InterPro" id="IPR038763">
    <property type="entry name" value="DHH_sf"/>
</dbReference>
<gene>
    <name evidence="3" type="ORF">HMPREF3233_00679</name>
</gene>
<dbReference type="SUPFAM" id="SSF64182">
    <property type="entry name" value="DHH phosphoesterases"/>
    <property type="match status" value="1"/>
</dbReference>
<dbReference type="InterPro" id="IPR003156">
    <property type="entry name" value="DHHA1_dom"/>
</dbReference>
<feature type="domain" description="DDH" evidence="1">
    <location>
        <begin position="19"/>
        <end position="160"/>
    </location>
</feature>
<dbReference type="AlphaFoldDB" id="A0A133S5Q3"/>
<dbReference type="Gene3D" id="3.10.310.30">
    <property type="match status" value="1"/>
</dbReference>
<organism evidence="3">
    <name type="scientific">Veillonella atypica</name>
    <dbReference type="NCBI Taxonomy" id="39777"/>
    <lineage>
        <taxon>Bacteria</taxon>
        <taxon>Bacillati</taxon>
        <taxon>Bacillota</taxon>
        <taxon>Negativicutes</taxon>
        <taxon>Veillonellales</taxon>
        <taxon>Veillonellaceae</taxon>
        <taxon>Veillonella</taxon>
    </lineage>
</organism>
<dbReference type="STRING" id="39777.B7L28_03785"/>
<evidence type="ECO:0000259" key="1">
    <source>
        <dbReference type="Pfam" id="PF01368"/>
    </source>
</evidence>
<dbReference type="Pfam" id="PF01368">
    <property type="entry name" value="DHH"/>
    <property type="match status" value="1"/>
</dbReference>
<dbReference type="RefSeq" id="WP_060807384.1">
    <property type="nucleotide sequence ID" value="NZ_KQ958061.1"/>
</dbReference>
<dbReference type="Pfam" id="PF02272">
    <property type="entry name" value="DHHA1"/>
    <property type="match status" value="1"/>
</dbReference>
<comment type="caution">
    <text evidence="3">The sequence shown here is derived from an EMBL/GenBank/DDBJ whole genome shotgun (WGS) entry which is preliminary data.</text>
</comment>
<dbReference type="PATRIC" id="fig|39777.7.peg.667"/>
<dbReference type="Proteomes" id="UP000070226">
    <property type="component" value="Unassembled WGS sequence"/>
</dbReference>
<feature type="domain" description="DHHA1" evidence="2">
    <location>
        <begin position="239"/>
        <end position="313"/>
    </location>
</feature>
<evidence type="ECO:0000313" key="4">
    <source>
        <dbReference type="Proteomes" id="UP000070226"/>
    </source>
</evidence>
<accession>A0A133S5Q3</accession>
<sequence>MSKITINQLHMALCEANSIMLTVHVRPDGDAIGSMVAFYEALVAQGKTVYMVVDDVIPEKYSFLSYIDQIKDVAYFETHPVQVDMLMVLDASTYERIGRVGALFSAPIFNIDHHISNSEFADHLYLKPDFAATGEIITDLCEQWNWPITESMGNALYMAIATDCGFFKFSNTTANTLKMASRCVAAGARPNVISETIEAVSAARLELTKQVMQTIAFYKDNRVATIELSPEVMSILGDDTDGFVDIIRNVDTVDVAILLKGESPNRTRISLRSKGTDVNAIANHFGGGGHIRAAGCTIEGSIDEAKSRLLEVIK</sequence>
<protein>
    <submittedName>
        <fullName evidence="3">DHHA1 domain protein</fullName>
    </submittedName>
</protein>
<dbReference type="InterPro" id="IPR051319">
    <property type="entry name" value="Oligoribo/pAp-PDE_c-di-AMP_PDE"/>
</dbReference>
<dbReference type="Gene3D" id="3.90.1640.10">
    <property type="entry name" value="inorganic pyrophosphatase (n-terminal core)"/>
    <property type="match status" value="1"/>
</dbReference>
<proteinExistence type="predicted"/>
<name>A0A133S5Q3_9FIRM</name>
<evidence type="ECO:0000259" key="2">
    <source>
        <dbReference type="Pfam" id="PF02272"/>
    </source>
</evidence>
<dbReference type="InterPro" id="IPR001667">
    <property type="entry name" value="DDH_dom"/>
</dbReference>
<reference evidence="3 4" key="1">
    <citation type="submission" date="2016-01" db="EMBL/GenBank/DDBJ databases">
        <authorList>
            <person name="Oliw E.H."/>
        </authorList>
    </citation>
    <scope>NUCLEOTIDE SEQUENCE [LARGE SCALE GENOMIC DNA]</scope>
    <source>
        <strain evidence="3 4">CMW7756B</strain>
    </source>
</reference>